<keyword evidence="1" id="KW-1133">Transmembrane helix</keyword>
<keyword evidence="1" id="KW-0472">Membrane</keyword>
<dbReference type="Proteomes" id="UP001597221">
    <property type="component" value="Unassembled WGS sequence"/>
</dbReference>
<feature type="transmembrane region" description="Helical" evidence="1">
    <location>
        <begin position="21"/>
        <end position="42"/>
    </location>
</feature>
<keyword evidence="1" id="KW-0812">Transmembrane</keyword>
<feature type="transmembrane region" description="Helical" evidence="1">
    <location>
        <begin position="189"/>
        <end position="206"/>
    </location>
</feature>
<evidence type="ECO:0000313" key="2">
    <source>
        <dbReference type="EMBL" id="MFD1608812.1"/>
    </source>
</evidence>
<accession>A0ABW4HUK6</accession>
<name>A0ABW4HUK6_9BACI</name>
<dbReference type="EMBL" id="JBHUDE010000134">
    <property type="protein sequence ID" value="MFD1608812.1"/>
    <property type="molecule type" value="Genomic_DNA"/>
</dbReference>
<keyword evidence="3" id="KW-1185">Reference proteome</keyword>
<protein>
    <recommendedName>
        <fullName evidence="4">Transport permease protein</fullName>
    </recommendedName>
</protein>
<feature type="transmembrane region" description="Helical" evidence="1">
    <location>
        <begin position="133"/>
        <end position="152"/>
    </location>
</feature>
<feature type="transmembrane region" description="Helical" evidence="1">
    <location>
        <begin position="109"/>
        <end position="127"/>
    </location>
</feature>
<organism evidence="2 3">
    <name type="scientific">Oceanobacillus luteolus</name>
    <dbReference type="NCBI Taxonomy" id="1274358"/>
    <lineage>
        <taxon>Bacteria</taxon>
        <taxon>Bacillati</taxon>
        <taxon>Bacillota</taxon>
        <taxon>Bacilli</taxon>
        <taxon>Bacillales</taxon>
        <taxon>Bacillaceae</taxon>
        <taxon>Oceanobacillus</taxon>
    </lineage>
</organism>
<feature type="transmembrane region" description="Helical" evidence="1">
    <location>
        <begin position="54"/>
        <end position="74"/>
    </location>
</feature>
<evidence type="ECO:0000313" key="3">
    <source>
        <dbReference type="Proteomes" id="UP001597221"/>
    </source>
</evidence>
<comment type="caution">
    <text evidence="2">The sequence shown here is derived from an EMBL/GenBank/DDBJ whole genome shotgun (WGS) entry which is preliminary data.</text>
</comment>
<proteinExistence type="predicted"/>
<dbReference type="RefSeq" id="WP_379598234.1">
    <property type="nucleotide sequence ID" value="NZ_JBHUDE010000134.1"/>
</dbReference>
<feature type="transmembrane region" description="Helical" evidence="1">
    <location>
        <begin position="218"/>
        <end position="239"/>
    </location>
</feature>
<evidence type="ECO:0008006" key="4">
    <source>
        <dbReference type="Google" id="ProtNLM"/>
    </source>
</evidence>
<evidence type="ECO:0000256" key="1">
    <source>
        <dbReference type="SAM" id="Phobius"/>
    </source>
</evidence>
<gene>
    <name evidence="2" type="ORF">ACFSBH_14395</name>
</gene>
<sequence length="249" mass="28323">MMIVEEIKKNFRLNNLNLAHYITSILWPMLSIIMIIYQFLPYGTLELKIEGMNMGFYIFTGITVLIIFGNQAMFANKIIQEKYLGIMETIVIAPLSNIQYAASRAISNLLSNIWILFLYGLVILTIYNTDLILVILTILIIAGAAINWGVLLTIISMGVRDPSILFLLIDGPVELVANVKIPFQFLPNYLVILGTLYPQFYLLIAIRNLLINDSFNGLVAVIVSNLVITLISLIINRYFERYKDSWSVY</sequence>
<reference evidence="3" key="1">
    <citation type="journal article" date="2019" name="Int. J. Syst. Evol. Microbiol.">
        <title>The Global Catalogue of Microorganisms (GCM) 10K type strain sequencing project: providing services to taxonomists for standard genome sequencing and annotation.</title>
        <authorList>
            <consortium name="The Broad Institute Genomics Platform"/>
            <consortium name="The Broad Institute Genome Sequencing Center for Infectious Disease"/>
            <person name="Wu L."/>
            <person name="Ma J."/>
        </authorList>
    </citation>
    <scope>NUCLEOTIDE SEQUENCE [LARGE SCALE GENOMIC DNA]</scope>
    <source>
        <strain evidence="3">CGMCC 1.12376</strain>
    </source>
</reference>